<name>A0A3N1HQU1_9ACTN</name>
<dbReference type="InterPro" id="IPR019099">
    <property type="entry name" value="Uncharacterised_PGPGW_TM"/>
</dbReference>
<dbReference type="InParanoid" id="A0A3N1HQU1"/>
<evidence type="ECO:0000313" key="3">
    <source>
        <dbReference type="Proteomes" id="UP000276232"/>
    </source>
</evidence>
<organism evidence="2 3">
    <name type="scientific">Pseudokineococcus lusitanus</name>
    <dbReference type="NCBI Taxonomy" id="763993"/>
    <lineage>
        <taxon>Bacteria</taxon>
        <taxon>Bacillati</taxon>
        <taxon>Actinomycetota</taxon>
        <taxon>Actinomycetes</taxon>
        <taxon>Kineosporiales</taxon>
        <taxon>Kineosporiaceae</taxon>
        <taxon>Pseudokineococcus</taxon>
    </lineage>
</organism>
<accession>A0A3N1HQU1</accession>
<dbReference type="Proteomes" id="UP000276232">
    <property type="component" value="Unassembled WGS sequence"/>
</dbReference>
<sequence length="131" mass="13497">MRRHAATLVTAVVGGLLTLTGIALLVLPGPGMVLVALGLALLATEFAWARKPLGYARNRAEAGVRQVGRHRTSALMALTCAAALAGTGVVRLSGVSVPFVSELTAVLLVVSGIFLVGTLLYARSVVRRAPV</sequence>
<dbReference type="EMBL" id="RJKN01000002">
    <property type="protein sequence ID" value="ROP44752.1"/>
    <property type="molecule type" value="Genomic_DNA"/>
</dbReference>
<dbReference type="AlphaFoldDB" id="A0A3N1HQU1"/>
<feature type="transmembrane region" description="Helical" evidence="1">
    <location>
        <begin position="75"/>
        <end position="97"/>
    </location>
</feature>
<gene>
    <name evidence="2" type="ORF">EDC03_0880</name>
</gene>
<evidence type="ECO:0000313" key="2">
    <source>
        <dbReference type="EMBL" id="ROP44752.1"/>
    </source>
</evidence>
<keyword evidence="3" id="KW-1185">Reference proteome</keyword>
<dbReference type="Pfam" id="PF09656">
    <property type="entry name" value="PGPGW"/>
    <property type="match status" value="1"/>
</dbReference>
<evidence type="ECO:0000256" key="1">
    <source>
        <dbReference type="SAM" id="Phobius"/>
    </source>
</evidence>
<protein>
    <submittedName>
        <fullName evidence="2">Putative transmembrane protein PGPGW</fullName>
    </submittedName>
</protein>
<keyword evidence="1" id="KW-0472">Membrane</keyword>
<comment type="caution">
    <text evidence="2">The sequence shown here is derived from an EMBL/GenBank/DDBJ whole genome shotgun (WGS) entry which is preliminary data.</text>
</comment>
<proteinExistence type="predicted"/>
<feature type="transmembrane region" description="Helical" evidence="1">
    <location>
        <begin position="103"/>
        <end position="122"/>
    </location>
</feature>
<feature type="transmembrane region" description="Helical" evidence="1">
    <location>
        <begin position="32"/>
        <end position="49"/>
    </location>
</feature>
<feature type="transmembrane region" description="Helical" evidence="1">
    <location>
        <begin position="7"/>
        <end position="26"/>
    </location>
</feature>
<keyword evidence="1" id="KW-1133">Transmembrane helix</keyword>
<reference evidence="2 3" key="1">
    <citation type="journal article" date="2015" name="Stand. Genomic Sci.">
        <title>Genomic Encyclopedia of Bacterial and Archaeal Type Strains, Phase III: the genomes of soil and plant-associated and newly described type strains.</title>
        <authorList>
            <person name="Whitman W.B."/>
            <person name="Woyke T."/>
            <person name="Klenk H.P."/>
            <person name="Zhou Y."/>
            <person name="Lilburn T.G."/>
            <person name="Beck B.J."/>
            <person name="De Vos P."/>
            <person name="Vandamme P."/>
            <person name="Eisen J.A."/>
            <person name="Garrity G."/>
            <person name="Hugenholtz P."/>
            <person name="Kyrpides N.C."/>
        </authorList>
    </citation>
    <scope>NUCLEOTIDE SEQUENCE [LARGE SCALE GENOMIC DNA]</scope>
    <source>
        <strain evidence="2 3">CECT 7306</strain>
    </source>
</reference>
<dbReference type="RefSeq" id="WP_199719935.1">
    <property type="nucleotide sequence ID" value="NZ_RJKN01000002.1"/>
</dbReference>
<keyword evidence="1 2" id="KW-0812">Transmembrane</keyword>